<dbReference type="CDD" id="cd01647">
    <property type="entry name" value="RT_LTR"/>
    <property type="match status" value="1"/>
</dbReference>
<sequence>MEQCLRQAHEDQQSKRLASTPSSSPSQRPRVEHQSPPHIYYLEEPPQQEQHSGAQQPMSSCHVPPPPPASVPPAKPRTGNTCFKCGKAEHFSRTCHSHRKTPGSVPTGEGKKSAPKMGQLHYSQLEQVPEEAQTEAQALAKIPIACEYPDVFSEELPGLPPDRDVEFRIDLVPGTAPISKRPYRMAPDELKELKTQLQKQLDKGFIRPSSSPWVYPALFVEKKDQGGKRLCVDYRPLNAVTVKNKYTLPHIDILFDQLGGATVFSKIDLRSGYHQIKVREEDIPNTAFSTRYGLYDYIVMSFGLTNAPAFFMYQMNSVFMNELDKFVVVFIDDNLVYSKNEKEHKGHLRIVLSRLREHKLYAKFSKCAFWLKKVAFLGHILSAKGVVVDPSKVEDVLNWKQPQTVTEIWSYYRRFIKDFSKIAKPMTALTQKNAKFAWSSKREEAFGTLKKLLTSAPVLAQPDITKPFDVYCDASGSGLGCVLMQEGRVIAYASCQLRKHEVHYHPGKANVVADALSRKAHCNFIEARPTVGVLCCEIGKVEMPTVLEGKLYNLVLEPTIRDQIIAAQKQDKGMSHIRDEINDKKKACFKLDEEGVLWFKNRLVVPKDMELRKKILDEAHTSMFTLHPGSNKMYQDLKQKFWWTHMKRQIAKYVSECDVCQRVKADHLKPAGMLQPLAVPT</sequence>
<accession>A0AAQ3X0Z1</accession>
<keyword evidence="2" id="KW-0862">Zinc</keyword>
<evidence type="ECO:0000313" key="6">
    <source>
        <dbReference type="Proteomes" id="UP001341281"/>
    </source>
</evidence>
<feature type="domain" description="CCHC-type" evidence="4">
    <location>
        <begin position="82"/>
        <end position="95"/>
    </location>
</feature>
<feature type="region of interest" description="Disordered" evidence="3">
    <location>
        <begin position="96"/>
        <end position="115"/>
    </location>
</feature>
<dbReference type="AlphaFoldDB" id="A0AAQ3X0Z1"/>
<dbReference type="PROSITE" id="PS50158">
    <property type="entry name" value="ZF_CCHC"/>
    <property type="match status" value="1"/>
</dbReference>
<dbReference type="FunFam" id="1.10.340.70:FF:000001">
    <property type="entry name" value="Retrovirus-related Pol polyprotein from transposon gypsy-like Protein"/>
    <property type="match status" value="1"/>
</dbReference>
<keyword evidence="2" id="KW-0863">Zinc-finger</keyword>
<dbReference type="GO" id="GO:0008270">
    <property type="term" value="F:zinc ion binding"/>
    <property type="evidence" value="ECO:0007669"/>
    <property type="project" value="UniProtKB-KW"/>
</dbReference>
<dbReference type="InterPro" id="IPR041577">
    <property type="entry name" value="RT_RNaseH_2"/>
</dbReference>
<dbReference type="SUPFAM" id="SSF56672">
    <property type="entry name" value="DNA/RNA polymerases"/>
    <property type="match status" value="1"/>
</dbReference>
<protein>
    <recommendedName>
        <fullName evidence="4">CCHC-type domain-containing protein</fullName>
    </recommendedName>
</protein>
<organism evidence="5 6">
    <name type="scientific">Paspalum notatum var. saurae</name>
    <dbReference type="NCBI Taxonomy" id="547442"/>
    <lineage>
        <taxon>Eukaryota</taxon>
        <taxon>Viridiplantae</taxon>
        <taxon>Streptophyta</taxon>
        <taxon>Embryophyta</taxon>
        <taxon>Tracheophyta</taxon>
        <taxon>Spermatophyta</taxon>
        <taxon>Magnoliopsida</taxon>
        <taxon>Liliopsida</taxon>
        <taxon>Poales</taxon>
        <taxon>Poaceae</taxon>
        <taxon>PACMAD clade</taxon>
        <taxon>Panicoideae</taxon>
        <taxon>Andropogonodae</taxon>
        <taxon>Paspaleae</taxon>
        <taxon>Paspalinae</taxon>
        <taxon>Paspalum</taxon>
    </lineage>
</organism>
<dbReference type="PANTHER" id="PTHR37984:SF5">
    <property type="entry name" value="PROTEIN NYNRIN-LIKE"/>
    <property type="match status" value="1"/>
</dbReference>
<evidence type="ECO:0000259" key="4">
    <source>
        <dbReference type="PROSITE" id="PS50158"/>
    </source>
</evidence>
<feature type="compositionally biased region" description="Pro residues" evidence="3">
    <location>
        <begin position="63"/>
        <end position="75"/>
    </location>
</feature>
<evidence type="ECO:0000256" key="2">
    <source>
        <dbReference type="PROSITE-ProRule" id="PRU00047"/>
    </source>
</evidence>
<feature type="compositionally biased region" description="Low complexity" evidence="3">
    <location>
        <begin position="15"/>
        <end position="28"/>
    </location>
</feature>
<dbReference type="InterPro" id="IPR050951">
    <property type="entry name" value="Retrovirus_Pol_polyprotein"/>
</dbReference>
<dbReference type="InterPro" id="IPR041588">
    <property type="entry name" value="Integrase_H2C2"/>
</dbReference>
<dbReference type="EMBL" id="CP144750">
    <property type="protein sequence ID" value="WVZ80426.1"/>
    <property type="molecule type" value="Genomic_DNA"/>
</dbReference>
<gene>
    <name evidence="5" type="ORF">U9M48_027899</name>
</gene>
<dbReference type="InterPro" id="IPR043502">
    <property type="entry name" value="DNA/RNA_pol_sf"/>
</dbReference>
<evidence type="ECO:0000256" key="3">
    <source>
        <dbReference type="SAM" id="MobiDB-lite"/>
    </source>
</evidence>
<dbReference type="GO" id="GO:0003824">
    <property type="term" value="F:catalytic activity"/>
    <property type="evidence" value="ECO:0007669"/>
    <property type="project" value="UniProtKB-KW"/>
</dbReference>
<keyword evidence="6" id="KW-1185">Reference proteome</keyword>
<dbReference type="GO" id="GO:0003676">
    <property type="term" value="F:nucleic acid binding"/>
    <property type="evidence" value="ECO:0007669"/>
    <property type="project" value="InterPro"/>
</dbReference>
<dbReference type="FunFam" id="3.30.70.270:FF:000020">
    <property type="entry name" value="Transposon Tf2-6 polyprotein-like Protein"/>
    <property type="match status" value="1"/>
</dbReference>
<dbReference type="Pfam" id="PF00078">
    <property type="entry name" value="RVT_1"/>
    <property type="match status" value="1"/>
</dbReference>
<name>A0AAQ3X0Z1_PASNO</name>
<dbReference type="Gene3D" id="3.10.10.10">
    <property type="entry name" value="HIV Type 1 Reverse Transcriptase, subunit A, domain 1"/>
    <property type="match status" value="1"/>
</dbReference>
<keyword evidence="2" id="KW-0479">Metal-binding</keyword>
<feature type="compositionally biased region" description="Polar residues" evidence="3">
    <location>
        <begin position="47"/>
        <end position="59"/>
    </location>
</feature>
<dbReference type="Gene3D" id="1.10.340.70">
    <property type="match status" value="1"/>
</dbReference>
<evidence type="ECO:0000313" key="5">
    <source>
        <dbReference type="EMBL" id="WVZ80426.1"/>
    </source>
</evidence>
<keyword evidence="1" id="KW-0511">Multifunctional enzyme</keyword>
<feature type="region of interest" description="Disordered" evidence="3">
    <location>
        <begin position="1"/>
        <end position="75"/>
    </location>
</feature>
<dbReference type="InterPro" id="IPR000477">
    <property type="entry name" value="RT_dom"/>
</dbReference>
<dbReference type="InterPro" id="IPR001878">
    <property type="entry name" value="Znf_CCHC"/>
</dbReference>
<dbReference type="InterPro" id="IPR043128">
    <property type="entry name" value="Rev_trsase/Diguanyl_cyclase"/>
</dbReference>
<dbReference type="PANTHER" id="PTHR37984">
    <property type="entry name" value="PROTEIN CBG26694"/>
    <property type="match status" value="1"/>
</dbReference>
<dbReference type="Proteomes" id="UP001341281">
    <property type="component" value="Chromosome 06"/>
</dbReference>
<dbReference type="Gene3D" id="3.30.70.270">
    <property type="match status" value="2"/>
</dbReference>
<proteinExistence type="predicted"/>
<dbReference type="Pfam" id="PF17919">
    <property type="entry name" value="RT_RNaseH_2"/>
    <property type="match status" value="1"/>
</dbReference>
<reference evidence="5 6" key="1">
    <citation type="submission" date="2024-02" db="EMBL/GenBank/DDBJ databases">
        <title>High-quality chromosome-scale genome assembly of Pensacola bahiagrass (Paspalum notatum Flugge var. saurae).</title>
        <authorList>
            <person name="Vega J.M."/>
            <person name="Podio M."/>
            <person name="Orjuela J."/>
            <person name="Siena L.A."/>
            <person name="Pessino S.C."/>
            <person name="Combes M.C."/>
            <person name="Mariac C."/>
            <person name="Albertini E."/>
            <person name="Pupilli F."/>
            <person name="Ortiz J.P.A."/>
            <person name="Leblanc O."/>
        </authorList>
    </citation>
    <scope>NUCLEOTIDE SEQUENCE [LARGE SCALE GENOMIC DNA]</scope>
    <source>
        <strain evidence="5">R1</strain>
        <tissue evidence="5">Leaf</tissue>
    </source>
</reference>
<dbReference type="Pfam" id="PF17921">
    <property type="entry name" value="Integrase_H2C2"/>
    <property type="match status" value="1"/>
</dbReference>
<evidence type="ECO:0000256" key="1">
    <source>
        <dbReference type="ARBA" id="ARBA00023268"/>
    </source>
</evidence>